<proteinExistence type="predicted"/>
<accession>A0A6J7I3H6</accession>
<name>A0A6J7I3H6_9ZZZZ</name>
<reference evidence="1" key="1">
    <citation type="submission" date="2020-05" db="EMBL/GenBank/DDBJ databases">
        <authorList>
            <person name="Chiriac C."/>
            <person name="Salcher M."/>
            <person name="Ghai R."/>
            <person name="Kavagutti S V."/>
        </authorList>
    </citation>
    <scope>NUCLEOTIDE SEQUENCE</scope>
</reference>
<evidence type="ECO:0000313" key="1">
    <source>
        <dbReference type="EMBL" id="CAB4925355.1"/>
    </source>
</evidence>
<organism evidence="1">
    <name type="scientific">freshwater metagenome</name>
    <dbReference type="NCBI Taxonomy" id="449393"/>
    <lineage>
        <taxon>unclassified sequences</taxon>
        <taxon>metagenomes</taxon>
        <taxon>ecological metagenomes</taxon>
    </lineage>
</organism>
<dbReference type="AlphaFoldDB" id="A0A6J7I3H6"/>
<gene>
    <name evidence="1" type="ORF">UFOPK3564_02070</name>
</gene>
<protein>
    <submittedName>
        <fullName evidence="1">Unannotated protein</fullName>
    </submittedName>
</protein>
<dbReference type="EMBL" id="CAFBMK010000128">
    <property type="protein sequence ID" value="CAB4925355.1"/>
    <property type="molecule type" value="Genomic_DNA"/>
</dbReference>
<sequence>MTRRRALLAGTLAAVLAVAVVLAVVLGGADGDDRPAPGTGPAALAYARAWDATCRALDADARGTTALLRARLGDRDPSASTRRTLTRRVVEPYLGRTGRRLLRLAATAPPPEWRAYHRDAAVSLRRAADRTAVARGRARAGDASGLTAFDAGVATATPAPEALRRRTPACTASSGA</sequence>